<dbReference type="Proteomes" id="UP001642487">
    <property type="component" value="Chromosome 7"/>
</dbReference>
<evidence type="ECO:0000313" key="4">
    <source>
        <dbReference type="Proteomes" id="UP001642487"/>
    </source>
</evidence>
<organism evidence="3 4">
    <name type="scientific">Citrullus colocynthis</name>
    <name type="common">colocynth</name>
    <dbReference type="NCBI Taxonomy" id="252529"/>
    <lineage>
        <taxon>Eukaryota</taxon>
        <taxon>Viridiplantae</taxon>
        <taxon>Streptophyta</taxon>
        <taxon>Embryophyta</taxon>
        <taxon>Tracheophyta</taxon>
        <taxon>Spermatophyta</taxon>
        <taxon>Magnoliopsida</taxon>
        <taxon>eudicotyledons</taxon>
        <taxon>Gunneridae</taxon>
        <taxon>Pentapetalae</taxon>
        <taxon>rosids</taxon>
        <taxon>fabids</taxon>
        <taxon>Cucurbitales</taxon>
        <taxon>Cucurbitaceae</taxon>
        <taxon>Benincaseae</taxon>
        <taxon>Citrullus</taxon>
    </lineage>
</organism>
<feature type="compositionally biased region" description="Basic and acidic residues" evidence="1">
    <location>
        <begin position="137"/>
        <end position="147"/>
    </location>
</feature>
<dbReference type="Pfam" id="PF18428">
    <property type="entry name" value="BRCT_3"/>
    <property type="match status" value="1"/>
</dbReference>
<feature type="region of interest" description="Disordered" evidence="1">
    <location>
        <begin position="776"/>
        <end position="795"/>
    </location>
</feature>
<sequence length="1055" mass="117413">METLELRLPQFSEDLAWLPCWLQDNQTTPSSEQGIECNYESAIKEIGYGIINKLENANLYPKDSGCNKFHLFLSGQDNIPESATPSSNNALHFNLHLSSYGDSECTSTQHMDGSRQLLEYNKVQSISMFEASLDPRENIPSRERINADDPDLSPHSSNKDVLDNVDCQTLTNTEDRENRQGEKLDVGCLKNAEVNDAIELCVVASEALVIHDLLKAELDSEALTAEAVLEVSIQVKKARIESLESAYESMNEEVDLSDSLSDLDDFIMRDAFDDVGLPCSILNNDHCETTCFDVQDTPVNKNEFTHGSQCDLIVMTCQPDILGSGLTQKQSEENLLVTRPMGLPLEDLSCNIQYQLSDDDVLGSTSPVYCKHDSMSQQLDQNESDKFVVKQKIALSTVNTNLCAIHAKENSSLQECNKVSAKNDEQAAFLAPERFKSRWLGGWSAKEVDISEQLRQNVDGKTIPSMFVNETSFLSESADIAPDENSCVQRCESKFQVASQSSVQFGHLAEKGDDSLLVIEEVVKCSLSLVDPLCSFVPCSISLDTDCAGQNLNEGEDCMKECLGTFVDIGGSKPSIPRQLTSLKNYSTILPTHVAVEGGLDNVYARQLRGNTNLLSSDSRLDCTRPSKRNFMETLPSQPTKSRDVDIVEDSQTDADHNLVEEITELKSKGDEFAGDGSEFLVRSMKKRKTCDIINESLQQSKSIMKKSSIKKDHLQSLGTETASDPQKVEDVVRMQYESKNPLEPCMLVQKRVHFLDANDQPQENLDFQKVHAPRNYSAHRTGKRRKFSNECSVSRHRDGKGHLKSCHYRSRKKLIFQGIQFLVTGFSSRKEKDIDGLVCNNGGIVLPDIPCPSSRGQKMSKSNCKGPPVILSSKKLQTKKFLYGCAVNALIVNVSWLTDSVAAGSMLPPWKYMIISNQADCTQIGRSVRHSSQRYIFENVGVMLHGKQGFCTKLTNVLKHGGGQVFKTLQWLVKSLNREKILVGVIVVEDEHKASRHLKQCALEQGIPLMSTKWVIKSLHLGELLPLAENNRPSSVQTTKMVNIPAFKETSMEL</sequence>
<feature type="domain" description="BRCT" evidence="2">
    <location>
        <begin position="933"/>
        <end position="1027"/>
    </location>
</feature>
<evidence type="ECO:0000259" key="2">
    <source>
        <dbReference type="PROSITE" id="PS50172"/>
    </source>
</evidence>
<dbReference type="Gene3D" id="3.40.50.10190">
    <property type="entry name" value="BRCT domain"/>
    <property type="match status" value="2"/>
</dbReference>
<dbReference type="SMART" id="SM00292">
    <property type="entry name" value="BRCT"/>
    <property type="match status" value="2"/>
</dbReference>
<name>A0ABP0YYS4_9ROSI</name>
<dbReference type="InterPro" id="IPR001357">
    <property type="entry name" value="BRCT_dom"/>
</dbReference>
<feature type="region of interest" description="Disordered" evidence="1">
    <location>
        <begin position="137"/>
        <end position="162"/>
    </location>
</feature>
<dbReference type="InterPro" id="IPR047250">
    <property type="entry name" value="BRCT_p53bp1-like_rpt2"/>
</dbReference>
<keyword evidence="4" id="KW-1185">Reference proteome</keyword>
<dbReference type="CDD" id="cd17724">
    <property type="entry name" value="BRCT_p53bp1_rpt2"/>
    <property type="match status" value="1"/>
</dbReference>
<reference evidence="3 4" key="1">
    <citation type="submission" date="2024-03" db="EMBL/GenBank/DDBJ databases">
        <authorList>
            <person name="Gkanogiannis A."/>
            <person name="Becerra Lopez-Lavalle L."/>
        </authorList>
    </citation>
    <scope>NUCLEOTIDE SEQUENCE [LARGE SCALE GENOMIC DNA]</scope>
</reference>
<dbReference type="InterPro" id="IPR047252">
    <property type="entry name" value="TP53BP1-like"/>
</dbReference>
<gene>
    <name evidence="3" type="ORF">CITCOLO1_LOCUS17962</name>
</gene>
<dbReference type="PANTHER" id="PTHR15321">
    <property type="entry name" value="TUMOR SUPPRESSOR P53-BINDING PROTEIN 1"/>
    <property type="match status" value="1"/>
</dbReference>
<evidence type="ECO:0000313" key="3">
    <source>
        <dbReference type="EMBL" id="CAK9325693.1"/>
    </source>
</evidence>
<proteinExistence type="predicted"/>
<feature type="domain" description="BRCT" evidence="2">
    <location>
        <begin position="812"/>
        <end position="915"/>
    </location>
</feature>
<dbReference type="SUPFAM" id="SSF52113">
    <property type="entry name" value="BRCT domain"/>
    <property type="match status" value="2"/>
</dbReference>
<evidence type="ECO:0000256" key="1">
    <source>
        <dbReference type="SAM" id="MobiDB-lite"/>
    </source>
</evidence>
<dbReference type="PROSITE" id="PS50172">
    <property type="entry name" value="BRCT"/>
    <property type="match status" value="2"/>
</dbReference>
<dbReference type="EMBL" id="OZ021741">
    <property type="protein sequence ID" value="CAK9325693.1"/>
    <property type="molecule type" value="Genomic_DNA"/>
</dbReference>
<accession>A0ABP0YYS4</accession>
<dbReference type="InterPro" id="IPR036420">
    <property type="entry name" value="BRCT_dom_sf"/>
</dbReference>
<protein>
    <recommendedName>
        <fullName evidence="2">BRCT domain-containing protein</fullName>
    </recommendedName>
</protein>
<dbReference type="PANTHER" id="PTHR15321:SF3">
    <property type="entry name" value="TP53-BINDING PROTEIN 1"/>
    <property type="match status" value="1"/>
</dbReference>